<evidence type="ECO:0000313" key="2">
    <source>
        <dbReference type="Proteomes" id="UP001589769"/>
    </source>
</evidence>
<gene>
    <name evidence="1" type="ORF">ACFFHT_06600</name>
</gene>
<accession>A0ABV6HWH3</accession>
<name>A0ABV6HWH3_9PAST</name>
<dbReference type="EMBL" id="JBHLWA010000030">
    <property type="protein sequence ID" value="MFC0323228.1"/>
    <property type="molecule type" value="Genomic_DNA"/>
</dbReference>
<comment type="caution">
    <text evidence="1">The sequence shown here is derived from an EMBL/GenBank/DDBJ whole genome shotgun (WGS) entry which is preliminary data.</text>
</comment>
<organism evidence="1 2">
    <name type="scientific">Gallibacterium melopsittaci</name>
    <dbReference type="NCBI Taxonomy" id="516063"/>
    <lineage>
        <taxon>Bacteria</taxon>
        <taxon>Pseudomonadati</taxon>
        <taxon>Pseudomonadota</taxon>
        <taxon>Gammaproteobacteria</taxon>
        <taxon>Pasteurellales</taxon>
        <taxon>Pasteurellaceae</taxon>
        <taxon>Gallibacterium</taxon>
    </lineage>
</organism>
<evidence type="ECO:0000313" key="1">
    <source>
        <dbReference type="EMBL" id="MFC0323228.1"/>
    </source>
</evidence>
<dbReference type="Proteomes" id="UP001589769">
    <property type="component" value="Unassembled WGS sequence"/>
</dbReference>
<proteinExistence type="predicted"/>
<sequence length="63" mass="7413">MKTDTTNIFLTEEEINFCKIISEMRTNLQEDDPSLSYTTYKERRSDNNFIGQVAEVALLKFFL</sequence>
<dbReference type="RefSeq" id="WP_382374629.1">
    <property type="nucleotide sequence ID" value="NZ_JBHLWA010000030.1"/>
</dbReference>
<protein>
    <submittedName>
        <fullName evidence="1">Uncharacterized protein</fullName>
    </submittedName>
</protein>
<keyword evidence="2" id="KW-1185">Reference proteome</keyword>
<reference evidence="1 2" key="1">
    <citation type="submission" date="2024-09" db="EMBL/GenBank/DDBJ databases">
        <authorList>
            <person name="Sun Q."/>
            <person name="Mori K."/>
        </authorList>
    </citation>
    <scope>NUCLEOTIDE SEQUENCE [LARGE SCALE GENOMIC DNA]</scope>
    <source>
        <strain evidence="1 2">CCM 7538</strain>
    </source>
</reference>